<reference evidence="7 8" key="1">
    <citation type="submission" date="2019-12" db="EMBL/GenBank/DDBJ databases">
        <title>Shewanella insulae sp. nov., isolated from a tidal flat.</title>
        <authorList>
            <person name="Yoon J.-H."/>
        </authorList>
    </citation>
    <scope>NUCLEOTIDE SEQUENCE [LARGE SCALE GENOMIC DNA]</scope>
    <source>
        <strain evidence="7 8">JBTF-M18</strain>
    </source>
</reference>
<dbReference type="PROSITE" id="PS50975">
    <property type="entry name" value="ATP_GRASP"/>
    <property type="match status" value="1"/>
</dbReference>
<comment type="pathway">
    <text evidence="4 5">Purine metabolism; IMP biosynthesis via de novo pathway; 5-amino-1-(5-phospho-D-ribosyl)imidazole-4-carboxylate from 5-amino-1-(5-phospho-D-ribosyl)imidazole (N5-CAIR route): step 1/2.</text>
</comment>
<keyword evidence="3 4" id="KW-0067">ATP-binding</keyword>
<evidence type="ECO:0000259" key="6">
    <source>
        <dbReference type="PROSITE" id="PS50975"/>
    </source>
</evidence>
<dbReference type="InterPro" id="IPR011054">
    <property type="entry name" value="Rudment_hybrid_motif"/>
</dbReference>
<name>A0A6L7I0I1_9GAMM</name>
<dbReference type="InterPro" id="IPR003135">
    <property type="entry name" value="ATP-grasp_carboxylate-amine"/>
</dbReference>
<dbReference type="NCBIfam" id="TIGR01161">
    <property type="entry name" value="purK"/>
    <property type="match status" value="1"/>
</dbReference>
<protein>
    <recommendedName>
        <fullName evidence="4 5">N5-carboxyaminoimidazole ribonucleotide synthase</fullName>
        <shortName evidence="4 5">N5-CAIR synthase</shortName>
        <ecNumber evidence="4 5">6.3.4.18</ecNumber>
    </recommendedName>
    <alternativeName>
        <fullName evidence="4 5">5-(carboxyamino)imidazole ribonucleotide synthetase</fullName>
    </alternativeName>
</protein>
<dbReference type="GO" id="GO:0046872">
    <property type="term" value="F:metal ion binding"/>
    <property type="evidence" value="ECO:0007669"/>
    <property type="project" value="InterPro"/>
</dbReference>
<dbReference type="GO" id="GO:0006189">
    <property type="term" value="P:'de novo' IMP biosynthetic process"/>
    <property type="evidence" value="ECO:0007669"/>
    <property type="project" value="UniProtKB-UniRule"/>
</dbReference>
<comment type="catalytic activity">
    <reaction evidence="4 5">
        <text>5-amino-1-(5-phospho-beta-D-ribosyl)imidazole + hydrogencarbonate + ATP = 5-carboxyamino-1-(5-phospho-D-ribosyl)imidazole + ADP + phosphate + 2 H(+)</text>
        <dbReference type="Rhea" id="RHEA:19317"/>
        <dbReference type="ChEBI" id="CHEBI:15378"/>
        <dbReference type="ChEBI" id="CHEBI:17544"/>
        <dbReference type="ChEBI" id="CHEBI:30616"/>
        <dbReference type="ChEBI" id="CHEBI:43474"/>
        <dbReference type="ChEBI" id="CHEBI:58730"/>
        <dbReference type="ChEBI" id="CHEBI:137981"/>
        <dbReference type="ChEBI" id="CHEBI:456216"/>
        <dbReference type="EC" id="6.3.4.18"/>
    </reaction>
</comment>
<dbReference type="Gene3D" id="3.30.1490.20">
    <property type="entry name" value="ATP-grasp fold, A domain"/>
    <property type="match status" value="1"/>
</dbReference>
<dbReference type="Gene3D" id="3.30.470.20">
    <property type="entry name" value="ATP-grasp fold, B domain"/>
    <property type="match status" value="1"/>
</dbReference>
<dbReference type="GO" id="GO:0005524">
    <property type="term" value="F:ATP binding"/>
    <property type="evidence" value="ECO:0007669"/>
    <property type="project" value="UniProtKB-UniRule"/>
</dbReference>
<evidence type="ECO:0000256" key="4">
    <source>
        <dbReference type="HAMAP-Rule" id="MF_01928"/>
    </source>
</evidence>
<dbReference type="SUPFAM" id="SSF56059">
    <property type="entry name" value="Glutathione synthetase ATP-binding domain-like"/>
    <property type="match status" value="1"/>
</dbReference>
<feature type="domain" description="ATP-grasp" evidence="6">
    <location>
        <begin position="107"/>
        <end position="290"/>
    </location>
</feature>
<dbReference type="GO" id="GO:0005829">
    <property type="term" value="C:cytosol"/>
    <property type="evidence" value="ECO:0007669"/>
    <property type="project" value="TreeGrafter"/>
</dbReference>
<dbReference type="PANTHER" id="PTHR11609:SF5">
    <property type="entry name" value="PHOSPHORIBOSYLAMINOIMIDAZOLE CARBOXYLASE"/>
    <property type="match status" value="1"/>
</dbReference>
<dbReference type="HAMAP" id="MF_01928">
    <property type="entry name" value="PurK"/>
    <property type="match status" value="1"/>
</dbReference>
<feature type="binding site" evidence="4">
    <location>
        <position position="103"/>
    </location>
    <ligand>
        <name>ATP</name>
        <dbReference type="ChEBI" id="CHEBI:30616"/>
    </ligand>
</feature>
<comment type="caution">
    <text evidence="7">The sequence shown here is derived from an EMBL/GenBank/DDBJ whole genome shotgun (WGS) entry which is preliminary data.</text>
</comment>
<sequence length="365" mass="39544">MRIGIIGCGQLARMMALAGIPLGLKFSFVADGGPDTDLSCVEGLGPVATWQPGQSVSALYEALGKPEVITVEKEQVDLKLVRALEAHCTIRPNVDSIAKCKSRIHEKQLLAELGIPCAPFTYDVSLEESAKTLGYPMMIKSLDEGYDGKNQWVVRSDDDLASVAPDLKQGHYLAEQWIPFDAEVSIIGVRSASGEVSCYPLTENQHQNGILLRSLAPARGLSAEMVQQAQAYMTKLLEAQQYVGVLAMELFVVGDKLLVNELAPRVHNSGHWTQLGAQTCQFENHIRAVAGLALGATSAIGKTGMLNLLGVVAPPMDALSSNASLHWYNKVAKPNRKLGHINFMLDDYTQLASQMQSVEQSLVKC</sequence>
<comment type="similarity">
    <text evidence="4 5">Belongs to the PurK/PurT family.</text>
</comment>
<dbReference type="UniPathway" id="UPA00074">
    <property type="reaction ID" value="UER00942"/>
</dbReference>
<keyword evidence="4 5" id="KW-0436">Ligase</keyword>
<dbReference type="SUPFAM" id="SSF51246">
    <property type="entry name" value="Rudiment single hybrid motif"/>
    <property type="match status" value="1"/>
</dbReference>
<feature type="binding site" evidence="4">
    <location>
        <begin position="175"/>
        <end position="178"/>
    </location>
    <ligand>
        <name>ATP</name>
        <dbReference type="ChEBI" id="CHEBI:30616"/>
    </ligand>
</feature>
<proteinExistence type="inferred from homology"/>
<evidence type="ECO:0000256" key="2">
    <source>
        <dbReference type="ARBA" id="ARBA00022755"/>
    </source>
</evidence>
<keyword evidence="1 4" id="KW-0547">Nucleotide-binding</keyword>
<dbReference type="SUPFAM" id="SSF52440">
    <property type="entry name" value="PreATP-grasp domain"/>
    <property type="match status" value="1"/>
</dbReference>
<dbReference type="Gene3D" id="3.40.50.20">
    <property type="match status" value="1"/>
</dbReference>
<dbReference type="EMBL" id="WRPA01000006">
    <property type="protein sequence ID" value="MXR68831.1"/>
    <property type="molecule type" value="Genomic_DNA"/>
</dbReference>
<dbReference type="GO" id="GO:0034028">
    <property type="term" value="F:5-(carboxyamino)imidazole ribonucleotide synthase activity"/>
    <property type="evidence" value="ECO:0007669"/>
    <property type="project" value="UniProtKB-UniRule"/>
</dbReference>
<feature type="binding site" evidence="4">
    <location>
        <begin position="260"/>
        <end position="261"/>
    </location>
    <ligand>
        <name>ATP</name>
        <dbReference type="ChEBI" id="CHEBI:30616"/>
    </ligand>
</feature>
<evidence type="ECO:0000256" key="3">
    <source>
        <dbReference type="ARBA" id="ARBA00022840"/>
    </source>
</evidence>
<dbReference type="AlphaFoldDB" id="A0A6L7I0I1"/>
<dbReference type="Pfam" id="PF02222">
    <property type="entry name" value="ATP-grasp"/>
    <property type="match status" value="1"/>
</dbReference>
<dbReference type="RefSeq" id="WP_160795440.1">
    <property type="nucleotide sequence ID" value="NZ_WRPA01000006.1"/>
</dbReference>
<feature type="binding site" evidence="4">
    <location>
        <position position="206"/>
    </location>
    <ligand>
        <name>ATP</name>
        <dbReference type="ChEBI" id="CHEBI:30616"/>
    </ligand>
</feature>
<evidence type="ECO:0000256" key="1">
    <source>
        <dbReference type="ARBA" id="ARBA00022741"/>
    </source>
</evidence>
<comment type="function">
    <text evidence="5">Catalyzes the ATP-dependent conversion of 5-aminoimidazole ribonucleotide (AIR) and HCO(3)- to N5-carboxyaminoimidazole ribonucleotide (N5-CAIR).</text>
</comment>
<dbReference type="Pfam" id="PF17769">
    <property type="entry name" value="PurK_C"/>
    <property type="match status" value="1"/>
</dbReference>
<evidence type="ECO:0000313" key="7">
    <source>
        <dbReference type="EMBL" id="MXR68831.1"/>
    </source>
</evidence>
<evidence type="ECO:0000313" key="8">
    <source>
        <dbReference type="Proteomes" id="UP000474778"/>
    </source>
</evidence>
<keyword evidence="2 4" id="KW-0658">Purine biosynthesis</keyword>
<dbReference type="NCBIfam" id="NF004679">
    <property type="entry name" value="PRK06019.1-5"/>
    <property type="match status" value="1"/>
</dbReference>
<dbReference type="EC" id="6.3.4.18" evidence="4 5"/>
<dbReference type="PANTHER" id="PTHR11609">
    <property type="entry name" value="PURINE BIOSYNTHESIS PROTEIN 6/7, PUR6/7"/>
    <property type="match status" value="1"/>
</dbReference>
<comment type="function">
    <text evidence="4">Catalyzes the ATP-dependent conversion of 5-aminoimidazole ribonucleotide (AIR) and HCO(3)(-) to N5-carboxyaminoimidazole ribonucleotide (N5-CAIR).</text>
</comment>
<evidence type="ECO:0000256" key="5">
    <source>
        <dbReference type="RuleBase" id="RU361200"/>
    </source>
</evidence>
<dbReference type="InterPro" id="IPR016185">
    <property type="entry name" value="PreATP-grasp_dom_sf"/>
</dbReference>
<dbReference type="InterPro" id="IPR054350">
    <property type="entry name" value="PurT/PurK_preATP-grasp"/>
</dbReference>
<dbReference type="Pfam" id="PF22660">
    <property type="entry name" value="RS_preATP-grasp-like"/>
    <property type="match status" value="1"/>
</dbReference>
<gene>
    <name evidence="4 5" type="primary">purK</name>
    <name evidence="7" type="ORF">GNT65_09145</name>
</gene>
<dbReference type="GO" id="GO:0004638">
    <property type="term" value="F:phosphoribosylaminoimidazole carboxylase activity"/>
    <property type="evidence" value="ECO:0007669"/>
    <property type="project" value="InterPro"/>
</dbReference>
<dbReference type="InterPro" id="IPR005875">
    <property type="entry name" value="PurK"/>
</dbReference>
<accession>A0A6L7I0I1</accession>
<dbReference type="InterPro" id="IPR011761">
    <property type="entry name" value="ATP-grasp"/>
</dbReference>
<comment type="caution">
    <text evidence="4">Lacks conserved residue(s) required for the propagation of feature annotation.</text>
</comment>
<dbReference type="Proteomes" id="UP000474778">
    <property type="component" value="Unassembled WGS sequence"/>
</dbReference>
<dbReference type="InterPro" id="IPR013815">
    <property type="entry name" value="ATP_grasp_subdomain_1"/>
</dbReference>
<feature type="binding site" evidence="4">
    <location>
        <position position="140"/>
    </location>
    <ligand>
        <name>ATP</name>
        <dbReference type="ChEBI" id="CHEBI:30616"/>
    </ligand>
</feature>
<organism evidence="7 8">
    <name type="scientific">Shewanella insulae</name>
    <dbReference type="NCBI Taxonomy" id="2681496"/>
    <lineage>
        <taxon>Bacteria</taxon>
        <taxon>Pseudomonadati</taxon>
        <taxon>Pseudomonadota</taxon>
        <taxon>Gammaproteobacteria</taxon>
        <taxon>Alteromonadales</taxon>
        <taxon>Shewanellaceae</taxon>
        <taxon>Shewanella</taxon>
    </lineage>
</organism>
<keyword evidence="8" id="KW-1185">Reference proteome</keyword>
<dbReference type="InterPro" id="IPR040686">
    <property type="entry name" value="PurK_C"/>
</dbReference>
<comment type="subunit">
    <text evidence="4 5">Homodimer.</text>
</comment>
<feature type="binding site" evidence="4">
    <location>
        <position position="183"/>
    </location>
    <ligand>
        <name>ATP</name>
        <dbReference type="ChEBI" id="CHEBI:30616"/>
    </ligand>
</feature>